<dbReference type="Proteomes" id="UP000701853">
    <property type="component" value="Chromosome 2"/>
</dbReference>
<evidence type="ECO:0000313" key="2">
    <source>
        <dbReference type="EMBL" id="KAG8500503.1"/>
    </source>
</evidence>
<reference evidence="2 3" key="1">
    <citation type="journal article" date="2021" name="bioRxiv">
        <title>The Gossypium anomalum genome as a resource for cotton improvement and evolutionary analysis of hybrid incompatibility.</title>
        <authorList>
            <person name="Grover C.E."/>
            <person name="Yuan D."/>
            <person name="Arick M.A."/>
            <person name="Miller E.R."/>
            <person name="Hu G."/>
            <person name="Peterson D.G."/>
            <person name="Wendel J.F."/>
            <person name="Udall J.A."/>
        </authorList>
    </citation>
    <scope>NUCLEOTIDE SEQUENCE [LARGE SCALE GENOMIC DNA]</scope>
    <source>
        <strain evidence="2">JFW-Udall</strain>
        <tissue evidence="2">Leaf</tissue>
    </source>
</reference>
<feature type="region of interest" description="Disordered" evidence="1">
    <location>
        <begin position="183"/>
        <end position="203"/>
    </location>
</feature>
<accession>A0A8J5ZEL8</accession>
<evidence type="ECO:0000313" key="3">
    <source>
        <dbReference type="Proteomes" id="UP000701853"/>
    </source>
</evidence>
<protein>
    <submittedName>
        <fullName evidence="2">Uncharacterized protein</fullName>
    </submittedName>
</protein>
<dbReference type="OrthoDB" id="10531720at2759"/>
<comment type="caution">
    <text evidence="2">The sequence shown here is derived from an EMBL/GenBank/DDBJ whole genome shotgun (WGS) entry which is preliminary data.</text>
</comment>
<dbReference type="AlphaFoldDB" id="A0A8J5ZEL8"/>
<keyword evidence="3" id="KW-1185">Reference proteome</keyword>
<sequence>MKTTMANLWHPVRSVRILDSGEKRFLFQFFHSMDMERIHDIPAGYYSEALAKQLGEFIGLFLEYDGANMGKGYQNFLRVRIQLDVRSPLKRKKQIIDSFCEAKMALGTEITEMGWDLSLRAQSRKARAQSSIWLRKEKGGIRDGYFNGNKTSKQKTWGVMNNSGKKEQIDPVLGFSLEGITSSKREGKKPVDENQISMDHDAEEGNIIGEEGNKWIGGCQKASRSGTMKILSWNVCGLGNPRTNCIEVDLDGSRGGLCLAWHDDATIILLSFSKRHIDVVIEDTDKGHRWRFTGFYGSPYTHDRNESWDLLRNLSNSEELPCASRLSPTGCGLYGEMVYLGKGGNDSTSSTFLFGSLSISYHDEEKVNEQPKKSFKFEAWWMMEESFVEKELIVVFLKRIMLDKRQDTQTRKFKWPCQNWAQQKLQEKMDF</sequence>
<evidence type="ECO:0000256" key="1">
    <source>
        <dbReference type="SAM" id="MobiDB-lite"/>
    </source>
</evidence>
<dbReference type="InterPro" id="IPR036691">
    <property type="entry name" value="Endo/exonu/phosph_ase_sf"/>
</dbReference>
<gene>
    <name evidence="2" type="ORF">CXB51_004519</name>
</gene>
<feature type="compositionally biased region" description="Basic and acidic residues" evidence="1">
    <location>
        <begin position="183"/>
        <end position="192"/>
    </location>
</feature>
<dbReference type="SUPFAM" id="SSF56219">
    <property type="entry name" value="DNase I-like"/>
    <property type="match status" value="1"/>
</dbReference>
<dbReference type="EMBL" id="JAHUZN010000002">
    <property type="protein sequence ID" value="KAG8500503.1"/>
    <property type="molecule type" value="Genomic_DNA"/>
</dbReference>
<proteinExistence type="predicted"/>
<name>A0A8J5ZEL8_9ROSI</name>
<organism evidence="2 3">
    <name type="scientific">Gossypium anomalum</name>
    <dbReference type="NCBI Taxonomy" id="47600"/>
    <lineage>
        <taxon>Eukaryota</taxon>
        <taxon>Viridiplantae</taxon>
        <taxon>Streptophyta</taxon>
        <taxon>Embryophyta</taxon>
        <taxon>Tracheophyta</taxon>
        <taxon>Spermatophyta</taxon>
        <taxon>Magnoliopsida</taxon>
        <taxon>eudicotyledons</taxon>
        <taxon>Gunneridae</taxon>
        <taxon>Pentapetalae</taxon>
        <taxon>rosids</taxon>
        <taxon>malvids</taxon>
        <taxon>Malvales</taxon>
        <taxon>Malvaceae</taxon>
        <taxon>Malvoideae</taxon>
        <taxon>Gossypium</taxon>
    </lineage>
</organism>